<dbReference type="AlphaFoldDB" id="A0A9X1F395"/>
<feature type="domain" description="DUF4007" evidence="1">
    <location>
        <begin position="15"/>
        <end position="289"/>
    </location>
</feature>
<dbReference type="RefSeq" id="WP_218404597.1">
    <property type="nucleotide sequence ID" value="NZ_JAGSPC010000001.1"/>
</dbReference>
<dbReference type="InterPro" id="IPR025248">
    <property type="entry name" value="DUF4007"/>
</dbReference>
<evidence type="ECO:0000313" key="2">
    <source>
        <dbReference type="EMBL" id="MBV7259364.1"/>
    </source>
</evidence>
<organism evidence="2 3">
    <name type="scientific">Erythrobacter crassostreae</name>
    <dbReference type="NCBI Taxonomy" id="2828328"/>
    <lineage>
        <taxon>Bacteria</taxon>
        <taxon>Pseudomonadati</taxon>
        <taxon>Pseudomonadota</taxon>
        <taxon>Alphaproteobacteria</taxon>
        <taxon>Sphingomonadales</taxon>
        <taxon>Erythrobacteraceae</taxon>
        <taxon>Erythrobacter/Porphyrobacter group</taxon>
        <taxon>Erythrobacter</taxon>
    </lineage>
</organism>
<keyword evidence="3" id="KW-1185">Reference proteome</keyword>
<evidence type="ECO:0000313" key="3">
    <source>
        <dbReference type="Proteomes" id="UP001138681"/>
    </source>
</evidence>
<gene>
    <name evidence="2" type="ORF">KCG46_07235</name>
</gene>
<evidence type="ECO:0000259" key="1">
    <source>
        <dbReference type="Pfam" id="PF13182"/>
    </source>
</evidence>
<accession>A0A9X1F395</accession>
<reference evidence="2" key="1">
    <citation type="submission" date="2021-04" db="EMBL/GenBank/DDBJ databases">
        <authorList>
            <person name="Pira H."/>
            <person name="Risdian C."/>
            <person name="Wink J."/>
        </authorList>
    </citation>
    <scope>NUCLEOTIDE SEQUENCE</scope>
    <source>
        <strain evidence="2">WH158</strain>
    </source>
</reference>
<protein>
    <submittedName>
        <fullName evidence="2">DUF4007 family protein</fullName>
    </submittedName>
</protein>
<dbReference type="Proteomes" id="UP001138681">
    <property type="component" value="Unassembled WGS sequence"/>
</dbReference>
<dbReference type="Pfam" id="PF13182">
    <property type="entry name" value="DUF4007"/>
    <property type="match status" value="1"/>
</dbReference>
<proteinExistence type="predicted"/>
<name>A0A9X1F395_9SPHN</name>
<sequence length="316" mass="35464">MRTAELEIEGYRPCFSGHETFPLRHGWLQKAFRAVSDAPSPKDASGIFRDPAAITRFGVGRNMVAAIKFWSIAAGVLDETSEGLVTGWAGELLLGENGIDLYLEDPSSIWLLHWFCASRPRLTSVYWLFNEYNGSDLLRKDALDTIMAIAAREDWSRVARTTVDRDLQCHLRNYIGGRGQGETGGSLFSELGLIIPLDRHRVRLVRAAHGSLPSWVFLFALEEFWDRTAPTAETLSFERIAYTSGSPGRVFLLEPEALVDRLEGLDRVSHGNIAWSESAGLRQLVRRRSVGREERYAWLADMLRGRLKDEPGAQTA</sequence>
<comment type="caution">
    <text evidence="2">The sequence shown here is derived from an EMBL/GenBank/DDBJ whole genome shotgun (WGS) entry which is preliminary data.</text>
</comment>
<dbReference type="EMBL" id="JAGSPC010000001">
    <property type="protein sequence ID" value="MBV7259364.1"/>
    <property type="molecule type" value="Genomic_DNA"/>
</dbReference>